<proteinExistence type="predicted"/>
<evidence type="ECO:0000313" key="2">
    <source>
        <dbReference type="EMBL" id="RKP14031.1"/>
    </source>
</evidence>
<dbReference type="Pfam" id="PF22770">
    <property type="entry name" value="POP1_C"/>
    <property type="match status" value="1"/>
</dbReference>
<feature type="domain" description="POP1 C-terminal" evidence="1">
    <location>
        <begin position="5"/>
        <end position="65"/>
    </location>
</feature>
<dbReference type="InterPro" id="IPR055079">
    <property type="entry name" value="POP1_C"/>
</dbReference>
<evidence type="ECO:0000259" key="1">
    <source>
        <dbReference type="Pfam" id="PF22770"/>
    </source>
</evidence>
<organism evidence="2 3">
    <name type="scientific">Piptocephalis cylindrospora</name>
    <dbReference type="NCBI Taxonomy" id="1907219"/>
    <lineage>
        <taxon>Eukaryota</taxon>
        <taxon>Fungi</taxon>
        <taxon>Fungi incertae sedis</taxon>
        <taxon>Zoopagomycota</taxon>
        <taxon>Zoopagomycotina</taxon>
        <taxon>Zoopagomycetes</taxon>
        <taxon>Zoopagales</taxon>
        <taxon>Piptocephalidaceae</taxon>
        <taxon>Piptocephalis</taxon>
    </lineage>
</organism>
<accession>A0A4P9Y730</accession>
<gene>
    <name evidence="2" type="ORF">BJ684DRAFT_19532</name>
</gene>
<dbReference type="EMBL" id="KZ987899">
    <property type="protein sequence ID" value="RKP14031.1"/>
    <property type="molecule type" value="Genomic_DNA"/>
</dbReference>
<reference evidence="3" key="1">
    <citation type="journal article" date="2018" name="Nat. Microbiol.">
        <title>Leveraging single-cell genomics to expand the fungal tree of life.</title>
        <authorList>
            <person name="Ahrendt S.R."/>
            <person name="Quandt C.A."/>
            <person name="Ciobanu D."/>
            <person name="Clum A."/>
            <person name="Salamov A."/>
            <person name="Andreopoulos B."/>
            <person name="Cheng J.F."/>
            <person name="Woyke T."/>
            <person name="Pelin A."/>
            <person name="Henrissat B."/>
            <person name="Reynolds N.K."/>
            <person name="Benny G.L."/>
            <person name="Smith M.E."/>
            <person name="James T.Y."/>
            <person name="Grigoriev I.V."/>
        </authorList>
    </citation>
    <scope>NUCLEOTIDE SEQUENCE [LARGE SCALE GENOMIC DNA]</scope>
</reference>
<dbReference type="Proteomes" id="UP000267251">
    <property type="component" value="Unassembled WGS sequence"/>
</dbReference>
<protein>
    <recommendedName>
        <fullName evidence="1">POP1 C-terminal domain-containing protein</fullName>
    </recommendedName>
</protein>
<keyword evidence="3" id="KW-1185">Reference proteome</keyword>
<evidence type="ECO:0000313" key="3">
    <source>
        <dbReference type="Proteomes" id="UP000267251"/>
    </source>
</evidence>
<sequence length="67" mass="7186">MDPPALGLVLRGGYSLAQGKGGGIGVCSVARLLPLLRNTKRKLGNCDVWIRAEGDRTTYKAQLTLMD</sequence>
<dbReference type="AlphaFoldDB" id="A0A4P9Y730"/>
<name>A0A4P9Y730_9FUNG</name>